<keyword evidence="2" id="KW-1185">Reference proteome</keyword>
<dbReference type="AlphaFoldDB" id="A0A194VHU5"/>
<dbReference type="Proteomes" id="UP000078559">
    <property type="component" value="Unassembled WGS sequence"/>
</dbReference>
<name>A0A194VHU5_CYTMA</name>
<evidence type="ECO:0000313" key="2">
    <source>
        <dbReference type="Proteomes" id="UP000078559"/>
    </source>
</evidence>
<accession>A0A194VHU5</accession>
<protein>
    <submittedName>
        <fullName evidence="1">Uncharacterized protein</fullName>
    </submittedName>
</protein>
<sequence>MVSLIGTIAAPEELPGMRMIGFECCQCNGVSLTNMLVDELGLSIVLPFALNAADNVQSLLAELEATSYGPRIRVERESKKPLKNGERQAGDYVNENWEKACKNWTGDDSV</sequence>
<reference evidence="1" key="1">
    <citation type="submission" date="2014-12" db="EMBL/GenBank/DDBJ databases">
        <title>Genome Sequence of Valsa Canker Pathogens Uncovers a Specific Adaption of Colonization on Woody Bark.</title>
        <authorList>
            <person name="Yin Z."/>
            <person name="Liu H."/>
            <person name="Gao X."/>
            <person name="Li Z."/>
            <person name="Song N."/>
            <person name="Ke X."/>
            <person name="Dai Q."/>
            <person name="Wu Y."/>
            <person name="Sun Y."/>
            <person name="Xu J.-R."/>
            <person name="Kang Z.K."/>
            <person name="Wang L."/>
            <person name="Huang L."/>
        </authorList>
    </citation>
    <scope>NUCLEOTIDE SEQUENCE [LARGE SCALE GENOMIC DNA]</scope>
    <source>
        <strain evidence="1">03-8</strain>
    </source>
</reference>
<proteinExistence type="predicted"/>
<dbReference type="EMBL" id="KN796113">
    <property type="protein sequence ID" value="KUI63553.1"/>
    <property type="molecule type" value="Genomic_DNA"/>
</dbReference>
<organism evidence="1 2">
    <name type="scientific">Cytospora mali</name>
    <name type="common">Apple Valsa canker fungus</name>
    <name type="synonym">Valsa mali</name>
    <dbReference type="NCBI Taxonomy" id="578113"/>
    <lineage>
        <taxon>Eukaryota</taxon>
        <taxon>Fungi</taxon>
        <taxon>Dikarya</taxon>
        <taxon>Ascomycota</taxon>
        <taxon>Pezizomycotina</taxon>
        <taxon>Sordariomycetes</taxon>
        <taxon>Sordariomycetidae</taxon>
        <taxon>Diaporthales</taxon>
        <taxon>Cytosporaceae</taxon>
        <taxon>Cytospora</taxon>
    </lineage>
</organism>
<gene>
    <name evidence="1" type="ORF">VM1G_11995</name>
</gene>
<evidence type="ECO:0000313" key="1">
    <source>
        <dbReference type="EMBL" id="KUI63553.1"/>
    </source>
</evidence>